<dbReference type="InterPro" id="IPR051453">
    <property type="entry name" value="MBL_Glyoxalase_II"/>
</dbReference>
<dbReference type="PANTHER" id="PTHR46233">
    <property type="entry name" value="HYDROXYACYLGLUTATHIONE HYDROLASE GLOC"/>
    <property type="match status" value="1"/>
</dbReference>
<dbReference type="Pfam" id="PF00753">
    <property type="entry name" value="Lactamase_B"/>
    <property type="match status" value="1"/>
</dbReference>
<evidence type="ECO:0000256" key="1">
    <source>
        <dbReference type="ARBA" id="ARBA00001947"/>
    </source>
</evidence>
<evidence type="ECO:0000259" key="5">
    <source>
        <dbReference type="SMART" id="SM00849"/>
    </source>
</evidence>
<evidence type="ECO:0000313" key="6">
    <source>
        <dbReference type="EMBL" id="MBM6923372.1"/>
    </source>
</evidence>
<dbReference type="SUPFAM" id="SSF56281">
    <property type="entry name" value="Metallo-hydrolase/oxidoreductase"/>
    <property type="match status" value="1"/>
</dbReference>
<dbReference type="InterPro" id="IPR001279">
    <property type="entry name" value="Metallo-B-lactamas"/>
</dbReference>
<dbReference type="Gene3D" id="3.60.15.10">
    <property type="entry name" value="Ribonuclease Z/Hydroxyacylglutathione hydrolase-like"/>
    <property type="match status" value="1"/>
</dbReference>
<sequence>MRIYTMLTGLMETNCYLVVTKERHIAVIDPGADPETIIAKLEDLGSEPSMILLTHAHYDHTGAVEALCKRYPDCPVMLGEKELPVYGDPNLSLAPMLGGPKEPQKLRYDRLLHEGDTIQLDELTFTVLETPGHTPGGVCYQVGDVIFSGDTLFQLSVGRTDFPGGDAAALKKSVQRLRDLPGEYTICPGHGSPTYLSQERSKNPYMRG</sequence>
<keyword evidence="2" id="KW-0479">Metal-binding</keyword>
<dbReference type="RefSeq" id="WP_177502926.1">
    <property type="nucleotide sequence ID" value="NZ_JACSNR010000005.1"/>
</dbReference>
<gene>
    <name evidence="6" type="ORF">H9X81_06675</name>
</gene>
<comment type="caution">
    <text evidence="6">The sequence shown here is derived from an EMBL/GenBank/DDBJ whole genome shotgun (WGS) entry which is preliminary data.</text>
</comment>
<protein>
    <submittedName>
        <fullName evidence="6">MBL fold metallo-hydrolase</fullName>
    </submittedName>
</protein>
<comment type="cofactor">
    <cofactor evidence="1">
        <name>Zn(2+)</name>
        <dbReference type="ChEBI" id="CHEBI:29105"/>
    </cofactor>
</comment>
<evidence type="ECO:0000256" key="3">
    <source>
        <dbReference type="ARBA" id="ARBA00022801"/>
    </source>
</evidence>
<dbReference type="InterPro" id="IPR036866">
    <property type="entry name" value="RibonucZ/Hydroxyglut_hydro"/>
</dbReference>
<dbReference type="CDD" id="cd06262">
    <property type="entry name" value="metallo-hydrolase-like_MBL-fold"/>
    <property type="match status" value="1"/>
</dbReference>
<reference evidence="6 7" key="1">
    <citation type="journal article" date="2021" name="Sci. Rep.">
        <title>The distribution of antibiotic resistance genes in chicken gut microbiota commensals.</title>
        <authorList>
            <person name="Juricova H."/>
            <person name="Matiasovicova J."/>
            <person name="Kubasova T."/>
            <person name="Cejkova D."/>
            <person name="Rychlik I."/>
        </authorList>
    </citation>
    <scope>NUCLEOTIDE SEQUENCE [LARGE SCALE GENOMIC DNA]</scope>
    <source>
        <strain evidence="6 7">An564</strain>
    </source>
</reference>
<evidence type="ECO:0000256" key="4">
    <source>
        <dbReference type="ARBA" id="ARBA00022833"/>
    </source>
</evidence>
<keyword evidence="4" id="KW-0862">Zinc</keyword>
<keyword evidence="3" id="KW-0378">Hydrolase</keyword>
<feature type="domain" description="Metallo-beta-lactamase" evidence="5">
    <location>
        <begin position="12"/>
        <end position="190"/>
    </location>
</feature>
<keyword evidence="7" id="KW-1185">Reference proteome</keyword>
<accession>A0ABS2GLV8</accession>
<evidence type="ECO:0000313" key="7">
    <source>
        <dbReference type="Proteomes" id="UP000724149"/>
    </source>
</evidence>
<organism evidence="6 7">
    <name type="scientific">Hydrogenoanaerobacterium saccharovorans</name>
    <dbReference type="NCBI Taxonomy" id="474960"/>
    <lineage>
        <taxon>Bacteria</taxon>
        <taxon>Bacillati</taxon>
        <taxon>Bacillota</taxon>
        <taxon>Clostridia</taxon>
        <taxon>Eubacteriales</taxon>
        <taxon>Oscillospiraceae</taxon>
        <taxon>Hydrogenoanaerobacterium</taxon>
    </lineage>
</organism>
<evidence type="ECO:0000256" key="2">
    <source>
        <dbReference type="ARBA" id="ARBA00022723"/>
    </source>
</evidence>
<dbReference type="EMBL" id="JACSNR010000005">
    <property type="protein sequence ID" value="MBM6923372.1"/>
    <property type="molecule type" value="Genomic_DNA"/>
</dbReference>
<proteinExistence type="predicted"/>
<dbReference type="PANTHER" id="PTHR46233:SF3">
    <property type="entry name" value="HYDROXYACYLGLUTATHIONE HYDROLASE GLOC"/>
    <property type="match status" value="1"/>
</dbReference>
<dbReference type="SMART" id="SM00849">
    <property type="entry name" value="Lactamase_B"/>
    <property type="match status" value="1"/>
</dbReference>
<dbReference type="Proteomes" id="UP000724149">
    <property type="component" value="Unassembled WGS sequence"/>
</dbReference>
<name>A0ABS2GLV8_9FIRM</name>